<keyword evidence="2" id="KW-1185">Reference proteome</keyword>
<reference evidence="1" key="1">
    <citation type="submission" date="2020-10" db="EMBL/GenBank/DDBJ databases">
        <authorList>
            <person name="Han B."/>
            <person name="Lu T."/>
            <person name="Zhao Q."/>
            <person name="Huang X."/>
            <person name="Zhao Y."/>
        </authorList>
    </citation>
    <scope>NUCLEOTIDE SEQUENCE</scope>
</reference>
<proteinExistence type="predicted"/>
<gene>
    <name evidence="1" type="ORF">NCGR_LOCUS23540</name>
</gene>
<evidence type="ECO:0000313" key="2">
    <source>
        <dbReference type="Proteomes" id="UP000604825"/>
    </source>
</evidence>
<comment type="caution">
    <text evidence="1">The sequence shown here is derived from an EMBL/GenBank/DDBJ whole genome shotgun (WGS) entry which is preliminary data.</text>
</comment>
<evidence type="ECO:0000313" key="1">
    <source>
        <dbReference type="EMBL" id="CAD6235280.1"/>
    </source>
</evidence>
<dbReference type="Proteomes" id="UP000604825">
    <property type="component" value="Unassembled WGS sequence"/>
</dbReference>
<accession>A0A811P251</accession>
<name>A0A811P251_9POAL</name>
<protein>
    <submittedName>
        <fullName evidence="1">Uncharacterized protein</fullName>
    </submittedName>
</protein>
<dbReference type="EMBL" id="CAJGYO010000006">
    <property type="protein sequence ID" value="CAD6235280.1"/>
    <property type="molecule type" value="Genomic_DNA"/>
</dbReference>
<organism evidence="1 2">
    <name type="scientific">Miscanthus lutarioriparius</name>
    <dbReference type="NCBI Taxonomy" id="422564"/>
    <lineage>
        <taxon>Eukaryota</taxon>
        <taxon>Viridiplantae</taxon>
        <taxon>Streptophyta</taxon>
        <taxon>Embryophyta</taxon>
        <taxon>Tracheophyta</taxon>
        <taxon>Spermatophyta</taxon>
        <taxon>Magnoliopsida</taxon>
        <taxon>Liliopsida</taxon>
        <taxon>Poales</taxon>
        <taxon>Poaceae</taxon>
        <taxon>PACMAD clade</taxon>
        <taxon>Panicoideae</taxon>
        <taxon>Andropogonodae</taxon>
        <taxon>Andropogoneae</taxon>
        <taxon>Saccharinae</taxon>
        <taxon>Miscanthus</taxon>
    </lineage>
</organism>
<sequence>MANYRYPNLTIINESDLHDANPNFFSNTIQQQFQVDIDVQDISKYGVDYFIRAHSSDASARMLARGFANVSTYTLTLMPWTPDYGSTTVPLHTQDHQILLPRTERKSASNTTPTQVSAL</sequence>
<dbReference type="AlphaFoldDB" id="A0A811P251"/>